<keyword evidence="8 12" id="KW-1133">Transmembrane helix</keyword>
<keyword evidence="4 12" id="KW-0812">Transmembrane</keyword>
<dbReference type="PANTHER" id="PTHR43221">
    <property type="entry name" value="PROTEASE HTPX"/>
    <property type="match status" value="1"/>
</dbReference>
<evidence type="ECO:0000256" key="6">
    <source>
        <dbReference type="ARBA" id="ARBA00022801"/>
    </source>
</evidence>
<keyword evidence="3 11" id="KW-0645">Protease</keyword>
<comment type="caution">
    <text evidence="14">The sequence shown here is derived from an EMBL/GenBank/DDBJ whole genome shotgun (WGS) entry which is preliminary data.</text>
</comment>
<organism evidence="14 15">
    <name type="scientific">Asaia spathodeae</name>
    <dbReference type="NCBI Taxonomy" id="657016"/>
    <lineage>
        <taxon>Bacteria</taxon>
        <taxon>Pseudomonadati</taxon>
        <taxon>Pseudomonadota</taxon>
        <taxon>Alphaproteobacteria</taxon>
        <taxon>Acetobacterales</taxon>
        <taxon>Acetobacteraceae</taxon>
        <taxon>Asaia</taxon>
    </lineage>
</organism>
<feature type="transmembrane region" description="Helical" evidence="12">
    <location>
        <begin position="16"/>
        <end position="37"/>
    </location>
</feature>
<keyword evidence="6 11" id="KW-0378">Hydrolase</keyword>
<dbReference type="InterPro" id="IPR050083">
    <property type="entry name" value="HtpX_protease"/>
</dbReference>
<evidence type="ECO:0000256" key="4">
    <source>
        <dbReference type="ARBA" id="ARBA00022692"/>
    </source>
</evidence>
<evidence type="ECO:0000256" key="2">
    <source>
        <dbReference type="ARBA" id="ARBA00022475"/>
    </source>
</evidence>
<evidence type="ECO:0000256" key="5">
    <source>
        <dbReference type="ARBA" id="ARBA00022723"/>
    </source>
</evidence>
<feature type="domain" description="Peptidase M48" evidence="13">
    <location>
        <begin position="80"/>
        <end position="158"/>
    </location>
</feature>
<evidence type="ECO:0000256" key="12">
    <source>
        <dbReference type="SAM" id="Phobius"/>
    </source>
</evidence>
<evidence type="ECO:0000313" key="15">
    <source>
        <dbReference type="Proteomes" id="UP001516351"/>
    </source>
</evidence>
<evidence type="ECO:0000259" key="13">
    <source>
        <dbReference type="Pfam" id="PF01435"/>
    </source>
</evidence>
<comment type="similarity">
    <text evidence="11">Belongs to the peptidase M48 family.</text>
</comment>
<keyword evidence="5" id="KW-0479">Metal-binding</keyword>
<dbReference type="PANTHER" id="PTHR43221:SF1">
    <property type="entry name" value="PROTEASE HTPX"/>
    <property type="match status" value="1"/>
</dbReference>
<evidence type="ECO:0000313" key="14">
    <source>
        <dbReference type="EMBL" id="NVN47328.1"/>
    </source>
</evidence>
<protein>
    <submittedName>
        <fullName evidence="14">M48 family metallopeptidase</fullName>
    </submittedName>
</protein>
<keyword evidence="10 12" id="KW-0472">Membrane</keyword>
<dbReference type="EMBL" id="JABXXV010000006">
    <property type="protein sequence ID" value="NVN47328.1"/>
    <property type="molecule type" value="Genomic_DNA"/>
</dbReference>
<comment type="subcellular location">
    <subcellularLocation>
        <location evidence="1">Cell membrane</location>
        <topology evidence="1">Multi-pass membrane protein</topology>
    </subcellularLocation>
</comment>
<evidence type="ECO:0000256" key="1">
    <source>
        <dbReference type="ARBA" id="ARBA00004651"/>
    </source>
</evidence>
<keyword evidence="9 11" id="KW-0482">Metalloprotease</keyword>
<evidence type="ECO:0000256" key="11">
    <source>
        <dbReference type="RuleBase" id="RU003983"/>
    </source>
</evidence>
<keyword evidence="2" id="KW-1003">Cell membrane</keyword>
<gene>
    <name evidence="14" type="ORF">HW542_10970</name>
</gene>
<keyword evidence="15" id="KW-1185">Reference proteome</keyword>
<comment type="cofactor">
    <cofactor evidence="11">
        <name>Zn(2+)</name>
        <dbReference type="ChEBI" id="CHEBI:29105"/>
    </cofactor>
    <text evidence="11">Binds 1 zinc ion per subunit.</text>
</comment>
<evidence type="ECO:0000256" key="8">
    <source>
        <dbReference type="ARBA" id="ARBA00022989"/>
    </source>
</evidence>
<dbReference type="Pfam" id="PF01435">
    <property type="entry name" value="Peptidase_M48"/>
    <property type="match status" value="2"/>
</dbReference>
<dbReference type="Proteomes" id="UP001516351">
    <property type="component" value="Unassembled WGS sequence"/>
</dbReference>
<feature type="domain" description="Peptidase M48" evidence="13">
    <location>
        <begin position="168"/>
        <end position="255"/>
    </location>
</feature>
<name>A0ABX2P6Q7_9PROT</name>
<dbReference type="RefSeq" id="WP_267311849.1">
    <property type="nucleotide sequence ID" value="NZ_JABXXV010000006.1"/>
</dbReference>
<evidence type="ECO:0000256" key="10">
    <source>
        <dbReference type="ARBA" id="ARBA00023136"/>
    </source>
</evidence>
<sequence length="276" mass="30867">MPPHISIYQHPQEKGYGAALTVIGSALWLLIILSVFLQKNPVAALIALVIYGLLLWVMMKFMAALFRAWMVGSMVVLSEQQFPELHAIFVDVSRKLGLETAPEAFIYNSHGVMNALALRLSRGRYVLLTSALVEAEDNAQLRFVIGHEIAHHVLGHLNSAKHFIRYPAFFVPFLYPAYSRAREYSCDAVSAFLLEDKNQALTALQMLACGAKRLNYEMSPSAFIDQEKLMPAFAGFCREIFLSHPRMTRRVARLMSLFPIVAVKPDRAPSSAQDAA</sequence>
<dbReference type="InterPro" id="IPR001915">
    <property type="entry name" value="Peptidase_M48"/>
</dbReference>
<keyword evidence="7 11" id="KW-0862">Zinc</keyword>
<evidence type="ECO:0000256" key="9">
    <source>
        <dbReference type="ARBA" id="ARBA00023049"/>
    </source>
</evidence>
<feature type="transmembrane region" description="Helical" evidence="12">
    <location>
        <begin position="43"/>
        <end position="66"/>
    </location>
</feature>
<dbReference type="CDD" id="cd07325">
    <property type="entry name" value="M48_Ste24p_like"/>
    <property type="match status" value="1"/>
</dbReference>
<dbReference type="Gene3D" id="3.30.2010.10">
    <property type="entry name" value="Metalloproteases ('zincins'), catalytic domain"/>
    <property type="match status" value="1"/>
</dbReference>
<proteinExistence type="inferred from homology"/>
<reference evidence="14 15" key="1">
    <citation type="submission" date="2020-06" db="EMBL/GenBank/DDBJ databases">
        <title>Synonyms of Asaia species.</title>
        <authorList>
            <person name="Sombolestani A."/>
        </authorList>
    </citation>
    <scope>NUCLEOTIDE SEQUENCE [LARGE SCALE GENOMIC DNA]</scope>
    <source>
        <strain evidence="14 15">LMG 27047</strain>
    </source>
</reference>
<evidence type="ECO:0000256" key="3">
    <source>
        <dbReference type="ARBA" id="ARBA00022670"/>
    </source>
</evidence>
<evidence type="ECO:0000256" key="7">
    <source>
        <dbReference type="ARBA" id="ARBA00022833"/>
    </source>
</evidence>
<accession>A0ABX2P6Q7</accession>